<dbReference type="InterPro" id="IPR012337">
    <property type="entry name" value="RNaseH-like_sf"/>
</dbReference>
<dbReference type="PANTHER" id="PTHR47331">
    <property type="entry name" value="PHD-TYPE DOMAIN-CONTAINING PROTEIN"/>
    <property type="match status" value="1"/>
</dbReference>
<comment type="caution">
    <text evidence="1">The sequence shown here is derived from an EMBL/GenBank/DDBJ whole genome shotgun (WGS) entry which is preliminary data.</text>
</comment>
<dbReference type="EMBL" id="BGPR01001649">
    <property type="protein sequence ID" value="GBM58788.1"/>
    <property type="molecule type" value="Genomic_DNA"/>
</dbReference>
<proteinExistence type="predicted"/>
<dbReference type="PANTHER" id="PTHR47331:SF2">
    <property type="match status" value="1"/>
</dbReference>
<evidence type="ECO:0008006" key="3">
    <source>
        <dbReference type="Google" id="ProtNLM"/>
    </source>
</evidence>
<gene>
    <name evidence="1" type="ORF">AVEN_179337_1</name>
</gene>
<dbReference type="Proteomes" id="UP000499080">
    <property type="component" value="Unassembled WGS sequence"/>
</dbReference>
<dbReference type="SUPFAM" id="SSF53098">
    <property type="entry name" value="Ribonuclease H-like"/>
    <property type="match status" value="1"/>
</dbReference>
<reference evidence="1 2" key="1">
    <citation type="journal article" date="2019" name="Sci. Rep.">
        <title>Orb-weaving spider Araneus ventricosus genome elucidates the spidroin gene catalogue.</title>
        <authorList>
            <person name="Kono N."/>
            <person name="Nakamura H."/>
            <person name="Ohtoshi R."/>
            <person name="Moran D.A.P."/>
            <person name="Shinohara A."/>
            <person name="Yoshida Y."/>
            <person name="Fujiwara M."/>
            <person name="Mori M."/>
            <person name="Tomita M."/>
            <person name="Arakawa K."/>
        </authorList>
    </citation>
    <scope>NUCLEOTIDE SEQUENCE [LARGE SCALE GENOMIC DNA]</scope>
</reference>
<dbReference type="InterPro" id="IPR036397">
    <property type="entry name" value="RNaseH_sf"/>
</dbReference>
<accession>A0A4Y2H215</accession>
<dbReference type="OrthoDB" id="6428866at2759"/>
<protein>
    <recommendedName>
        <fullName evidence="3">Integrase catalytic domain-containing protein</fullName>
    </recommendedName>
</protein>
<evidence type="ECO:0000313" key="1">
    <source>
        <dbReference type="EMBL" id="GBM58788.1"/>
    </source>
</evidence>
<dbReference type="GO" id="GO:0003676">
    <property type="term" value="F:nucleic acid binding"/>
    <property type="evidence" value="ECO:0007669"/>
    <property type="project" value="InterPro"/>
</dbReference>
<dbReference type="Gene3D" id="3.30.420.10">
    <property type="entry name" value="Ribonuclease H-like superfamily/Ribonuclease H"/>
    <property type="match status" value="1"/>
</dbReference>
<name>A0A4Y2H215_ARAVE</name>
<keyword evidence="2" id="KW-1185">Reference proteome</keyword>
<dbReference type="AlphaFoldDB" id="A0A4Y2H215"/>
<evidence type="ECO:0000313" key="2">
    <source>
        <dbReference type="Proteomes" id="UP000499080"/>
    </source>
</evidence>
<organism evidence="1 2">
    <name type="scientific">Araneus ventricosus</name>
    <name type="common">Orbweaver spider</name>
    <name type="synonym">Epeira ventricosa</name>
    <dbReference type="NCBI Taxonomy" id="182803"/>
    <lineage>
        <taxon>Eukaryota</taxon>
        <taxon>Metazoa</taxon>
        <taxon>Ecdysozoa</taxon>
        <taxon>Arthropoda</taxon>
        <taxon>Chelicerata</taxon>
        <taxon>Arachnida</taxon>
        <taxon>Araneae</taxon>
        <taxon>Araneomorphae</taxon>
        <taxon>Entelegynae</taxon>
        <taxon>Araneoidea</taxon>
        <taxon>Araneidae</taxon>
        <taxon>Araneus</taxon>
    </lineage>
</organism>
<sequence length="164" mass="18466">MYVCIFVRFITKTIHLELVIDMTTDAFLASFKRFVVRRGKPIEQVSDLGTDFVGAKHVLKLSCSEAIGRYLANEEVIWRINVPSARHFGGLWEAVVKSMKYHLKQVIGSQVLTHEEFSAVLVEIEAVLNTRTLVAASDDPDDLSVITPVISLWENSCKEFPSLI</sequence>